<dbReference type="PANTHER" id="PTHR47916">
    <property type="entry name" value="FRUCTOSE-BISPHOSPHATE ALDOLASE CLASS 1"/>
    <property type="match status" value="1"/>
</dbReference>
<dbReference type="GO" id="GO:0016829">
    <property type="term" value="F:lyase activity"/>
    <property type="evidence" value="ECO:0007669"/>
    <property type="project" value="UniProtKB-KW"/>
</dbReference>
<evidence type="ECO:0000313" key="1">
    <source>
        <dbReference type="EMBL" id="XFO74761.1"/>
    </source>
</evidence>
<dbReference type="SUPFAM" id="SSF51569">
    <property type="entry name" value="Aldolase"/>
    <property type="match status" value="1"/>
</dbReference>
<keyword evidence="1" id="KW-0456">Lyase</keyword>
<reference evidence="1" key="1">
    <citation type="submission" date="2024-05" db="EMBL/GenBank/DDBJ databases">
        <title>Isolation and characterization of Sporomusa carbonis sp. nov., a carboxydotrophic hydrogenogen in the genus of Sporomusa isolated from a charcoal burning pile.</title>
        <authorList>
            <person name="Boeer T."/>
            <person name="Rosenbaum F."/>
            <person name="Eysell L."/>
            <person name="Mueller V."/>
            <person name="Daniel R."/>
            <person name="Poehlein A."/>
        </authorList>
    </citation>
    <scope>NUCLEOTIDE SEQUENCE [LARGE SCALE GENOMIC DNA]</scope>
    <source>
        <strain evidence="1">DSM 3132</strain>
    </source>
</reference>
<dbReference type="SMART" id="SM01133">
    <property type="entry name" value="DeoC"/>
    <property type="match status" value="1"/>
</dbReference>
<gene>
    <name evidence="1" type="primary">griI</name>
    <name evidence="1" type="ORF">SPACI_048720</name>
</gene>
<protein>
    <submittedName>
        <fullName evidence="1">2-amino-4, 5-dihydroxy-6-oxo-7-(Phosphonooxy)heptanoate synthase</fullName>
        <ecNumber evidence="1">4.1.2.56</ecNumber>
    </submittedName>
</protein>
<dbReference type="InterPro" id="IPR041720">
    <property type="entry name" value="FbaB-like"/>
</dbReference>
<dbReference type="EMBL" id="CP155571">
    <property type="protein sequence ID" value="XFO74761.1"/>
    <property type="molecule type" value="Genomic_DNA"/>
</dbReference>
<accession>A0ABZ3J9J0</accession>
<dbReference type="NCBIfam" id="NF005556">
    <property type="entry name" value="PRK07226.1"/>
    <property type="match status" value="1"/>
</dbReference>
<dbReference type="CDD" id="cd00958">
    <property type="entry name" value="DhnA"/>
    <property type="match status" value="1"/>
</dbReference>
<dbReference type="InterPro" id="IPR050456">
    <property type="entry name" value="DeoC/FbaB_aldolase"/>
</dbReference>
<dbReference type="Pfam" id="PF01791">
    <property type="entry name" value="DeoC"/>
    <property type="match status" value="1"/>
</dbReference>
<name>A0ABZ3J9J0_SPOA4</name>
<dbReference type="InterPro" id="IPR013785">
    <property type="entry name" value="Aldolase_TIM"/>
</dbReference>
<proteinExistence type="predicted"/>
<dbReference type="Proteomes" id="UP000216052">
    <property type="component" value="Chromosome"/>
</dbReference>
<dbReference type="RefSeq" id="WP_093793971.1">
    <property type="nucleotide sequence ID" value="NZ_CP155571.1"/>
</dbReference>
<organism evidence="1 2">
    <name type="scientific">Sporomusa acidovorans (strain ATCC 49682 / DSM 3132 / Mol)</name>
    <dbReference type="NCBI Taxonomy" id="1123286"/>
    <lineage>
        <taxon>Bacteria</taxon>
        <taxon>Bacillati</taxon>
        <taxon>Bacillota</taxon>
        <taxon>Negativicutes</taxon>
        <taxon>Selenomonadales</taxon>
        <taxon>Sporomusaceae</taxon>
        <taxon>Sporomusa</taxon>
    </lineage>
</organism>
<dbReference type="InterPro" id="IPR002915">
    <property type="entry name" value="DeoC/FbaB/LacD_aldolase"/>
</dbReference>
<dbReference type="Gene3D" id="3.20.20.70">
    <property type="entry name" value="Aldolase class I"/>
    <property type="match status" value="1"/>
</dbReference>
<evidence type="ECO:0000313" key="2">
    <source>
        <dbReference type="Proteomes" id="UP000216052"/>
    </source>
</evidence>
<keyword evidence="2" id="KW-1185">Reference proteome</keyword>
<sequence>MSFLGKEVRMNRLLSKRDGRYLGITVDHAMARGVMRGLDTIEDTLAKLVAGEPDALTMHKGLAEKCYAKHAGKIPLVVKCSTFSPYQPDLDTVVGDVEEAVRLGADAVSVGCIVCGDTQPAQVAALGKMAKDAASFGMPLVAHIYPRGNQIAKDCYYKAEYVMYAARLGAELGVDIVKTSYTGDPESFAKVVQACPAKVVVAGGSPGKDLEHYFQMAYDVVDAGAIGVTFGRFVFQYGDPASLIKAISSIIHGKNSVKEALDLLAYLENEKK</sequence>
<dbReference type="PANTHER" id="PTHR47916:SF1">
    <property type="entry name" value="3-HYDROXY-5-PHOSPHONOOXYPENTANE-2,4-DIONE THIOLASE"/>
    <property type="match status" value="1"/>
</dbReference>
<dbReference type="EC" id="4.1.2.56" evidence="1"/>
<dbReference type="PIRSF" id="PIRSF038992">
    <property type="entry name" value="Aldolase_Ia"/>
    <property type="match status" value="1"/>
</dbReference>